<dbReference type="AlphaFoldDB" id="A0AAD8MQ64"/>
<dbReference type="Pfam" id="PF22978">
    <property type="entry name" value="HAD_Pex22"/>
    <property type="match status" value="1"/>
</dbReference>
<dbReference type="EMBL" id="JAUIZM010000005">
    <property type="protein sequence ID" value="KAK1385350.1"/>
    <property type="molecule type" value="Genomic_DNA"/>
</dbReference>
<dbReference type="InterPro" id="IPR037485">
    <property type="entry name" value="PEX22"/>
</dbReference>
<proteinExistence type="predicted"/>
<feature type="transmembrane region" description="Helical" evidence="1">
    <location>
        <begin position="300"/>
        <end position="321"/>
    </location>
</feature>
<feature type="transmembrane region" description="Helical" evidence="1">
    <location>
        <begin position="28"/>
        <end position="57"/>
    </location>
</feature>
<reference evidence="2" key="2">
    <citation type="submission" date="2023-05" db="EMBL/GenBank/DDBJ databases">
        <authorList>
            <person name="Schelkunov M.I."/>
        </authorList>
    </citation>
    <scope>NUCLEOTIDE SEQUENCE</scope>
    <source>
        <strain evidence="2">Hsosn_3</strain>
        <tissue evidence="2">Leaf</tissue>
    </source>
</reference>
<organism evidence="2 3">
    <name type="scientific">Heracleum sosnowskyi</name>
    <dbReference type="NCBI Taxonomy" id="360622"/>
    <lineage>
        <taxon>Eukaryota</taxon>
        <taxon>Viridiplantae</taxon>
        <taxon>Streptophyta</taxon>
        <taxon>Embryophyta</taxon>
        <taxon>Tracheophyta</taxon>
        <taxon>Spermatophyta</taxon>
        <taxon>Magnoliopsida</taxon>
        <taxon>eudicotyledons</taxon>
        <taxon>Gunneridae</taxon>
        <taxon>Pentapetalae</taxon>
        <taxon>asterids</taxon>
        <taxon>campanulids</taxon>
        <taxon>Apiales</taxon>
        <taxon>Apiaceae</taxon>
        <taxon>Apioideae</taxon>
        <taxon>apioid superclade</taxon>
        <taxon>Tordylieae</taxon>
        <taxon>Tordyliinae</taxon>
        <taxon>Heracleum</taxon>
    </lineage>
</organism>
<dbReference type="Proteomes" id="UP001237642">
    <property type="component" value="Unassembled WGS sequence"/>
</dbReference>
<evidence type="ECO:0000313" key="2">
    <source>
        <dbReference type="EMBL" id="KAK1385350.1"/>
    </source>
</evidence>
<gene>
    <name evidence="2" type="ORF">POM88_023085</name>
</gene>
<reference evidence="2" key="1">
    <citation type="submission" date="2023-02" db="EMBL/GenBank/DDBJ databases">
        <title>Genome of toxic invasive species Heracleum sosnowskyi carries increased number of genes despite the absence of recent whole-genome duplications.</title>
        <authorList>
            <person name="Schelkunov M."/>
            <person name="Shtratnikova V."/>
            <person name="Makarenko M."/>
            <person name="Klepikova A."/>
            <person name="Omelchenko D."/>
            <person name="Novikova G."/>
            <person name="Obukhova E."/>
            <person name="Bogdanov V."/>
            <person name="Penin A."/>
            <person name="Logacheva M."/>
        </authorList>
    </citation>
    <scope>NUCLEOTIDE SEQUENCE</scope>
    <source>
        <strain evidence="2">Hsosn_3</strain>
        <tissue evidence="2">Leaf</tissue>
    </source>
</reference>
<dbReference type="GO" id="GO:0007031">
    <property type="term" value="P:peroxisome organization"/>
    <property type="evidence" value="ECO:0007669"/>
    <property type="project" value="InterPro"/>
</dbReference>
<keyword evidence="3" id="KW-1185">Reference proteome</keyword>
<protein>
    <submittedName>
        <fullName evidence="2">Peroxisome biogenesis protein 22</fullName>
    </submittedName>
</protein>
<feature type="transmembrane region" description="Helical" evidence="1">
    <location>
        <begin position="270"/>
        <end position="288"/>
    </location>
</feature>
<keyword evidence="1" id="KW-1133">Transmembrane helix</keyword>
<comment type="caution">
    <text evidence="2">The sequence shown here is derived from an EMBL/GenBank/DDBJ whole genome shotgun (WGS) entry which is preliminary data.</text>
</comment>
<dbReference type="PANTHER" id="PTHR34126">
    <property type="entry name" value="PEROXISOME BIOGENESIS PROTEIN 22"/>
    <property type="match status" value="1"/>
</dbReference>
<accession>A0AAD8MQ64</accession>
<name>A0AAD8MQ64_9APIA</name>
<keyword evidence="1" id="KW-0472">Membrane</keyword>
<keyword evidence="1" id="KW-0812">Transmembrane</keyword>
<dbReference type="PANTHER" id="PTHR34126:SF1">
    <property type="entry name" value="PEROXISOME BIOGENESIS PROTEIN 22"/>
    <property type="match status" value="1"/>
</dbReference>
<evidence type="ECO:0000256" key="1">
    <source>
        <dbReference type="SAM" id="Phobius"/>
    </source>
</evidence>
<evidence type="ECO:0000313" key="3">
    <source>
        <dbReference type="Proteomes" id="UP001237642"/>
    </source>
</evidence>
<sequence length="322" mass="35817">MGSDSVSLLTQQLSTQLKILVKTFNRKLARIVSILLAHKTSGSLGALVGFIIAFLFARKFSRSPIRTWKRWNNIKSASTSEATLTLDDKEIKSGDGLCTAEKVPLAQLVRKKLCGGRKMTCQLLGVVLEESTPEELQEHVTVRSSAVEVLLEIGKFCDVYLMETILDDDSEENVLSALEKSGLLGPGGLRKEKVLFCSTGNGRSSFVRQLEPDWHIDKDPDILSPLSRFVKNVLLVAPAGSSNTSRSIHKHGHFLRDGEPRQFHCCRLCWQKMLATLATLIMYCICILQRFCVNVFRNMNILVSCVLCIIQGGNTTLNYLVD</sequence>